<dbReference type="PANTHER" id="PTHR21666">
    <property type="entry name" value="PEPTIDASE-RELATED"/>
    <property type="match status" value="1"/>
</dbReference>
<comment type="similarity">
    <text evidence="1">Belongs to the E.coli NlpD/Haemophilus LppB family.</text>
</comment>
<dbReference type="PROSITE" id="PS51257">
    <property type="entry name" value="PROKAR_LIPOPROTEIN"/>
    <property type="match status" value="1"/>
</dbReference>
<feature type="domain" description="LysM" evidence="2">
    <location>
        <begin position="51"/>
        <end position="95"/>
    </location>
</feature>
<dbReference type="SUPFAM" id="SSF54106">
    <property type="entry name" value="LysM domain"/>
    <property type="match status" value="1"/>
</dbReference>
<name>A0A930UIU0_9GAMM</name>
<dbReference type="GO" id="GO:0004222">
    <property type="term" value="F:metalloendopeptidase activity"/>
    <property type="evidence" value="ECO:0007669"/>
    <property type="project" value="TreeGrafter"/>
</dbReference>
<dbReference type="PROSITE" id="PS51782">
    <property type="entry name" value="LYSM"/>
    <property type="match status" value="1"/>
</dbReference>
<reference evidence="3" key="1">
    <citation type="submission" date="2020-10" db="EMBL/GenBank/DDBJ databases">
        <title>An improved Amphimedon queenslandica hologenome assembly reveals how three proteobacterial symbionts can extend the metabolic phenotypic of their marine sponge host.</title>
        <authorList>
            <person name="Degnan B."/>
            <person name="Degnan S."/>
            <person name="Xiang X."/>
        </authorList>
    </citation>
    <scope>NUCLEOTIDE SEQUENCE</scope>
    <source>
        <strain evidence="3">AqS2</strain>
    </source>
</reference>
<dbReference type="GO" id="GO:0009279">
    <property type="term" value="C:cell outer membrane"/>
    <property type="evidence" value="ECO:0007669"/>
    <property type="project" value="TreeGrafter"/>
</dbReference>
<dbReference type="InterPro" id="IPR018392">
    <property type="entry name" value="LysM"/>
</dbReference>
<proteinExistence type="inferred from homology"/>
<protein>
    <submittedName>
        <fullName evidence="3">Peptidoglycan DD-metalloendopeptidase family protein</fullName>
    </submittedName>
</protein>
<comment type="caution">
    <text evidence="3">The sequence shown here is derived from an EMBL/GenBank/DDBJ whole genome shotgun (WGS) entry which is preliminary data.</text>
</comment>
<dbReference type="SMART" id="SM00257">
    <property type="entry name" value="LysM"/>
    <property type="match status" value="1"/>
</dbReference>
<organism evidence="3 4">
    <name type="scientific">Candidatus Amphirhobacter heronislandensis</name>
    <dbReference type="NCBI Taxonomy" id="1732024"/>
    <lineage>
        <taxon>Bacteria</taxon>
        <taxon>Pseudomonadati</taxon>
        <taxon>Pseudomonadota</taxon>
        <taxon>Gammaproteobacteria</taxon>
        <taxon>Candidatus Tethybacterales</taxon>
        <taxon>Candidatus Tethybacteraceae</taxon>
        <taxon>Candidatus Amphirhobacter</taxon>
    </lineage>
</organism>
<dbReference type="InterPro" id="IPR036779">
    <property type="entry name" value="LysM_dom_sf"/>
</dbReference>
<dbReference type="Pfam" id="PF01551">
    <property type="entry name" value="Peptidase_M23"/>
    <property type="match status" value="1"/>
</dbReference>
<dbReference type="SUPFAM" id="SSF51261">
    <property type="entry name" value="Duplicated hybrid motif"/>
    <property type="match status" value="1"/>
</dbReference>
<dbReference type="InterPro" id="IPR016047">
    <property type="entry name" value="M23ase_b-sheet_dom"/>
</dbReference>
<dbReference type="CDD" id="cd12797">
    <property type="entry name" value="M23_peptidase"/>
    <property type="match status" value="1"/>
</dbReference>
<dbReference type="GO" id="GO:0032153">
    <property type="term" value="C:cell division site"/>
    <property type="evidence" value="ECO:0007669"/>
    <property type="project" value="TreeGrafter"/>
</dbReference>
<dbReference type="Gene3D" id="2.70.70.10">
    <property type="entry name" value="Glucose Permease (Domain IIA)"/>
    <property type="match status" value="1"/>
</dbReference>
<dbReference type="AlphaFoldDB" id="A0A930UIU0"/>
<dbReference type="Proteomes" id="UP000604381">
    <property type="component" value="Unassembled WGS sequence"/>
</dbReference>
<accession>A0A930UIU0</accession>
<dbReference type="Gene3D" id="3.10.350.10">
    <property type="entry name" value="LysM domain"/>
    <property type="match status" value="1"/>
</dbReference>
<dbReference type="EMBL" id="JADHEI010000050">
    <property type="protein sequence ID" value="MBF2735707.1"/>
    <property type="molecule type" value="Genomic_DNA"/>
</dbReference>
<keyword evidence="4" id="KW-1185">Reference proteome</keyword>
<dbReference type="InterPro" id="IPR011055">
    <property type="entry name" value="Dup_hybrid_motif"/>
</dbReference>
<dbReference type="PANTHER" id="PTHR21666:SF263">
    <property type="entry name" value="MUREIN HYDROLASE ACTIVATOR NLPD"/>
    <property type="match status" value="1"/>
</dbReference>
<evidence type="ECO:0000313" key="3">
    <source>
        <dbReference type="EMBL" id="MBF2735707.1"/>
    </source>
</evidence>
<dbReference type="Pfam" id="PF01476">
    <property type="entry name" value="LysM"/>
    <property type="match status" value="1"/>
</dbReference>
<evidence type="ECO:0000256" key="1">
    <source>
        <dbReference type="ARBA" id="ARBA00038420"/>
    </source>
</evidence>
<gene>
    <name evidence="3" type="ORF">ISN26_06510</name>
</gene>
<evidence type="ECO:0000313" key="4">
    <source>
        <dbReference type="Proteomes" id="UP000604381"/>
    </source>
</evidence>
<dbReference type="CDD" id="cd00118">
    <property type="entry name" value="LysM"/>
    <property type="match status" value="1"/>
</dbReference>
<dbReference type="InterPro" id="IPR050570">
    <property type="entry name" value="Cell_wall_metabolism_enzyme"/>
</dbReference>
<sequence>MIRTAGALLALAGLLAGCGGSPSRGTAPIEVIELGDTGAGIELDGPVSRPEDHIVAAGETLGEIALRYGMDYSEIALWNGIANPNRIEIGQRLRLSPPPGMPEVTPLVEAAEVTPLALEAPPQPVALAAPDGAPAAAESAAAAPARPAQVTRAQIGIGADGGAAPGGEVSQPQALLLPYSDADYRRLLAEAGGAQQASLVIPRRADGIAPQSTRERSGLVWSWPTSGKVVENFSTGSKGIRIAGPQGWPIFASADGRVIYAGTGLKGYGQMVVIKHANEYLTTYAHNHRILVAEGEEVRRGQQIAEMGKSGAEAVGLHFAVRRGSDTLNPRQFLPRNP</sequence>
<evidence type="ECO:0000259" key="2">
    <source>
        <dbReference type="PROSITE" id="PS51782"/>
    </source>
</evidence>